<gene>
    <name evidence="1" type="ORF">PoB_002511600</name>
</gene>
<reference evidence="1 2" key="1">
    <citation type="journal article" date="2021" name="Elife">
        <title>Chloroplast acquisition without the gene transfer in kleptoplastic sea slugs, Plakobranchus ocellatus.</title>
        <authorList>
            <person name="Maeda T."/>
            <person name="Takahashi S."/>
            <person name="Yoshida T."/>
            <person name="Shimamura S."/>
            <person name="Takaki Y."/>
            <person name="Nagai Y."/>
            <person name="Toyoda A."/>
            <person name="Suzuki Y."/>
            <person name="Arimoto A."/>
            <person name="Ishii H."/>
            <person name="Satoh N."/>
            <person name="Nishiyama T."/>
            <person name="Hasebe M."/>
            <person name="Maruyama T."/>
            <person name="Minagawa J."/>
            <person name="Obokata J."/>
            <person name="Shigenobu S."/>
        </authorList>
    </citation>
    <scope>NUCLEOTIDE SEQUENCE [LARGE SCALE GENOMIC DNA]</scope>
</reference>
<protein>
    <submittedName>
        <fullName evidence="1">Uncharacterized protein</fullName>
    </submittedName>
</protein>
<evidence type="ECO:0000313" key="1">
    <source>
        <dbReference type="EMBL" id="GFN98610.1"/>
    </source>
</evidence>
<organism evidence="1 2">
    <name type="scientific">Plakobranchus ocellatus</name>
    <dbReference type="NCBI Taxonomy" id="259542"/>
    <lineage>
        <taxon>Eukaryota</taxon>
        <taxon>Metazoa</taxon>
        <taxon>Spiralia</taxon>
        <taxon>Lophotrochozoa</taxon>
        <taxon>Mollusca</taxon>
        <taxon>Gastropoda</taxon>
        <taxon>Heterobranchia</taxon>
        <taxon>Euthyneura</taxon>
        <taxon>Panpulmonata</taxon>
        <taxon>Sacoglossa</taxon>
        <taxon>Placobranchoidea</taxon>
        <taxon>Plakobranchidae</taxon>
        <taxon>Plakobranchus</taxon>
    </lineage>
</organism>
<dbReference type="EMBL" id="BLXT01002861">
    <property type="protein sequence ID" value="GFN98610.1"/>
    <property type="molecule type" value="Genomic_DNA"/>
</dbReference>
<dbReference type="Proteomes" id="UP000735302">
    <property type="component" value="Unassembled WGS sequence"/>
</dbReference>
<keyword evidence="2" id="KW-1185">Reference proteome</keyword>
<evidence type="ECO:0000313" key="2">
    <source>
        <dbReference type="Proteomes" id="UP000735302"/>
    </source>
</evidence>
<dbReference type="AlphaFoldDB" id="A0AAV3ZRL7"/>
<proteinExistence type="predicted"/>
<name>A0AAV3ZRL7_9GAST</name>
<accession>A0AAV3ZRL7</accession>
<comment type="caution">
    <text evidence="1">The sequence shown here is derived from an EMBL/GenBank/DDBJ whole genome shotgun (WGS) entry which is preliminary data.</text>
</comment>
<sequence length="105" mass="11452">MRTRPELWRQGPFRHEFEPAIDAQARWEPESLRSPCRGQRASVSVFSGVPDSRASQDCPLTGQAKPSQAYLLSAVCLTQMCASSRLGLTGLVSLTQTDPTQASST</sequence>